<comment type="subcellular location">
    <subcellularLocation>
        <location evidence="1">Cell membrane</location>
        <topology evidence="1">Multi-pass membrane protein</topology>
    </subcellularLocation>
</comment>
<keyword evidence="9" id="KW-1185">Reference proteome</keyword>
<gene>
    <name evidence="8" type="ORF">FE810_12185</name>
</gene>
<evidence type="ECO:0000313" key="9">
    <source>
        <dbReference type="Proteomes" id="UP000307790"/>
    </source>
</evidence>
<accession>A0A5R9IM65</accession>
<dbReference type="Pfam" id="PF01899">
    <property type="entry name" value="MNHE"/>
    <property type="match status" value="1"/>
</dbReference>
<keyword evidence="3" id="KW-1003">Cell membrane</keyword>
<protein>
    <submittedName>
        <fullName evidence="8">Cation transporter</fullName>
    </submittedName>
</protein>
<evidence type="ECO:0000256" key="5">
    <source>
        <dbReference type="ARBA" id="ARBA00022989"/>
    </source>
</evidence>
<proteinExistence type="inferred from homology"/>
<feature type="transmembrane region" description="Helical" evidence="7">
    <location>
        <begin position="35"/>
        <end position="53"/>
    </location>
</feature>
<feature type="transmembrane region" description="Helical" evidence="7">
    <location>
        <begin position="74"/>
        <end position="94"/>
    </location>
</feature>
<keyword evidence="6 7" id="KW-0472">Membrane</keyword>
<evidence type="ECO:0000313" key="8">
    <source>
        <dbReference type="EMBL" id="TLU64351.1"/>
    </source>
</evidence>
<comment type="similarity">
    <text evidence="2">Belongs to the CPA3 antiporters (TC 2.A.63) subunit E family.</text>
</comment>
<dbReference type="GO" id="GO:0005886">
    <property type="term" value="C:plasma membrane"/>
    <property type="evidence" value="ECO:0007669"/>
    <property type="project" value="UniProtKB-SubCell"/>
</dbReference>
<evidence type="ECO:0000256" key="2">
    <source>
        <dbReference type="ARBA" id="ARBA00006228"/>
    </source>
</evidence>
<organism evidence="8 9">
    <name type="scientific">Thalassotalea litorea</name>
    <dbReference type="NCBI Taxonomy" id="2020715"/>
    <lineage>
        <taxon>Bacteria</taxon>
        <taxon>Pseudomonadati</taxon>
        <taxon>Pseudomonadota</taxon>
        <taxon>Gammaproteobacteria</taxon>
        <taxon>Alteromonadales</taxon>
        <taxon>Colwelliaceae</taxon>
        <taxon>Thalassotalea</taxon>
    </lineage>
</organism>
<dbReference type="GO" id="GO:0008324">
    <property type="term" value="F:monoatomic cation transmembrane transporter activity"/>
    <property type="evidence" value="ECO:0007669"/>
    <property type="project" value="InterPro"/>
</dbReference>
<dbReference type="PANTHER" id="PTHR34584">
    <property type="entry name" value="NA(+)/H(+) ANTIPORTER SUBUNIT E1"/>
    <property type="match status" value="1"/>
</dbReference>
<reference evidence="8 9" key="1">
    <citation type="submission" date="2019-05" db="EMBL/GenBank/DDBJ databases">
        <title>Genome sequences of Thalassotalea litorea 1K03283.</title>
        <authorList>
            <person name="Zhang D."/>
        </authorList>
    </citation>
    <scope>NUCLEOTIDE SEQUENCE [LARGE SCALE GENOMIC DNA]</scope>
    <source>
        <strain evidence="8 9">MCCC 1K03283</strain>
    </source>
</reference>
<evidence type="ECO:0000256" key="6">
    <source>
        <dbReference type="ARBA" id="ARBA00023136"/>
    </source>
</evidence>
<dbReference type="InterPro" id="IPR002758">
    <property type="entry name" value="Cation_antiport_E"/>
</dbReference>
<evidence type="ECO:0000256" key="3">
    <source>
        <dbReference type="ARBA" id="ARBA00022475"/>
    </source>
</evidence>
<sequence>MYSKSLMDRKTIIYLTTWTLILAIFWLLLSGYFKPLLLGFGLVSVALVVLLIWRMDKTDKEPQQLSFSLRFFRYIVWLIGQVVLSSLEVTKLVWGSSKKLSPATAKLPVTDIPEHSRVLYANSITMTPGTLSVDIDDDYVTVHALDEKSIKSLQQGEMASKIAKATGEKN</sequence>
<evidence type="ECO:0000256" key="4">
    <source>
        <dbReference type="ARBA" id="ARBA00022692"/>
    </source>
</evidence>
<dbReference type="Proteomes" id="UP000307790">
    <property type="component" value="Unassembled WGS sequence"/>
</dbReference>
<evidence type="ECO:0000256" key="7">
    <source>
        <dbReference type="SAM" id="Phobius"/>
    </source>
</evidence>
<keyword evidence="5 7" id="KW-1133">Transmembrane helix</keyword>
<keyword evidence="4 7" id="KW-0812">Transmembrane</keyword>
<dbReference type="OrthoDB" id="9807187at2"/>
<dbReference type="PANTHER" id="PTHR34584:SF1">
    <property type="entry name" value="NA(+)_H(+) ANTIPORTER SUBUNIT E1"/>
    <property type="match status" value="1"/>
</dbReference>
<name>A0A5R9IM65_9GAMM</name>
<feature type="transmembrane region" description="Helical" evidence="7">
    <location>
        <begin position="12"/>
        <end position="29"/>
    </location>
</feature>
<dbReference type="AlphaFoldDB" id="A0A5R9IM65"/>
<comment type="caution">
    <text evidence="8">The sequence shown here is derived from an EMBL/GenBank/DDBJ whole genome shotgun (WGS) entry which is preliminary data.</text>
</comment>
<dbReference type="EMBL" id="VCBC01000011">
    <property type="protein sequence ID" value="TLU64351.1"/>
    <property type="molecule type" value="Genomic_DNA"/>
</dbReference>
<evidence type="ECO:0000256" key="1">
    <source>
        <dbReference type="ARBA" id="ARBA00004651"/>
    </source>
</evidence>